<accession>A0A448ZMN3</accession>
<dbReference type="EMBL" id="CAACVS010000531">
    <property type="protein sequence ID" value="VEU43298.1"/>
    <property type="molecule type" value="Genomic_DNA"/>
</dbReference>
<protein>
    <submittedName>
        <fullName evidence="1">Uncharacterized protein</fullName>
    </submittedName>
</protein>
<evidence type="ECO:0000313" key="2">
    <source>
        <dbReference type="Proteomes" id="UP000291116"/>
    </source>
</evidence>
<reference evidence="1 2" key="1">
    <citation type="submission" date="2019-01" db="EMBL/GenBank/DDBJ databases">
        <authorList>
            <person name="Ferrante I. M."/>
        </authorList>
    </citation>
    <scope>NUCLEOTIDE SEQUENCE [LARGE SCALE GENOMIC DNA]</scope>
    <source>
        <strain evidence="1 2">B856</strain>
    </source>
</reference>
<name>A0A448ZMN3_9STRA</name>
<proteinExistence type="predicted"/>
<sequence length="188" mass="21357">MVSGQDDLHISHEAEPTDQVMGRRISKAIPIGEEPRGRIPGICVLKNNFVEIFGRKFFTLSFHDMLAQSLSDSLLLVLGAHANNREDADLLARETNSQWRLAQKVSHHLAILVECHNSEKQTIKQSCNRAEDIFRKGEFHSSQEENTERVLLFVGHTSYPSRGIVMGDRKTGFFFLDGWIHDCLDELI</sequence>
<dbReference type="AlphaFoldDB" id="A0A448ZMN3"/>
<organism evidence="1 2">
    <name type="scientific">Pseudo-nitzschia multistriata</name>
    <dbReference type="NCBI Taxonomy" id="183589"/>
    <lineage>
        <taxon>Eukaryota</taxon>
        <taxon>Sar</taxon>
        <taxon>Stramenopiles</taxon>
        <taxon>Ochrophyta</taxon>
        <taxon>Bacillariophyta</taxon>
        <taxon>Bacillariophyceae</taxon>
        <taxon>Bacillariophycidae</taxon>
        <taxon>Bacillariales</taxon>
        <taxon>Bacillariaceae</taxon>
        <taxon>Pseudo-nitzschia</taxon>
    </lineage>
</organism>
<dbReference type="Proteomes" id="UP000291116">
    <property type="component" value="Unassembled WGS sequence"/>
</dbReference>
<gene>
    <name evidence="1" type="ORF">PSNMU_V1.4_AUG-EV-PASAV3_0103510</name>
</gene>
<evidence type="ECO:0000313" key="1">
    <source>
        <dbReference type="EMBL" id="VEU43298.1"/>
    </source>
</evidence>
<keyword evidence="2" id="KW-1185">Reference proteome</keyword>